<evidence type="ECO:0000313" key="3">
    <source>
        <dbReference type="Proteomes" id="UP000838412"/>
    </source>
</evidence>
<proteinExistence type="predicted"/>
<feature type="compositionally biased region" description="Basic residues" evidence="1">
    <location>
        <begin position="248"/>
        <end position="257"/>
    </location>
</feature>
<protein>
    <submittedName>
        <fullName evidence="2">Hypp8142 protein</fullName>
    </submittedName>
</protein>
<name>A0A8J9Z7A4_BRALA</name>
<accession>A0A8J9Z7A4</accession>
<reference evidence="2" key="1">
    <citation type="submission" date="2022-01" db="EMBL/GenBank/DDBJ databases">
        <authorList>
            <person name="Braso-Vives M."/>
        </authorList>
    </citation>
    <scope>NUCLEOTIDE SEQUENCE</scope>
</reference>
<feature type="compositionally biased region" description="Basic and acidic residues" evidence="1">
    <location>
        <begin position="442"/>
        <end position="451"/>
    </location>
</feature>
<gene>
    <name evidence="2" type="primary">Hypp8142</name>
    <name evidence="2" type="ORF">BLAG_LOCUS9772</name>
</gene>
<feature type="compositionally biased region" description="Polar residues" evidence="1">
    <location>
        <begin position="145"/>
        <end position="162"/>
    </location>
</feature>
<feature type="compositionally biased region" description="Basic and acidic residues" evidence="1">
    <location>
        <begin position="353"/>
        <end position="362"/>
    </location>
</feature>
<keyword evidence="3" id="KW-1185">Reference proteome</keyword>
<dbReference type="Proteomes" id="UP000838412">
    <property type="component" value="Chromosome 16"/>
</dbReference>
<organism evidence="2 3">
    <name type="scientific">Branchiostoma lanceolatum</name>
    <name type="common">Common lancelet</name>
    <name type="synonym">Amphioxus lanceolatum</name>
    <dbReference type="NCBI Taxonomy" id="7740"/>
    <lineage>
        <taxon>Eukaryota</taxon>
        <taxon>Metazoa</taxon>
        <taxon>Chordata</taxon>
        <taxon>Cephalochordata</taxon>
        <taxon>Leptocardii</taxon>
        <taxon>Amphioxiformes</taxon>
        <taxon>Branchiostomatidae</taxon>
        <taxon>Branchiostoma</taxon>
    </lineage>
</organism>
<feature type="compositionally biased region" description="Polar residues" evidence="1">
    <location>
        <begin position="467"/>
        <end position="477"/>
    </location>
</feature>
<evidence type="ECO:0000256" key="1">
    <source>
        <dbReference type="SAM" id="MobiDB-lite"/>
    </source>
</evidence>
<dbReference type="EMBL" id="OV696701">
    <property type="protein sequence ID" value="CAH1248435.1"/>
    <property type="molecule type" value="Genomic_DNA"/>
</dbReference>
<sequence>MKRRHFLLILFKENTEPQHVTKGPGCTPGHAATAVTDSSPGHAGSGNVEAVGAAGVRGHQDWQKLRNTQAENQPVDLHTTANHQHTEDLTAAKRIGTAPVSAGITANKRAETLKNTRTGKPSELEKQQVGFQPSQFKWIMDEQTDGSPCSGDSVSPGSETSTEFPAEIVLSKLQPLCVVGYHGNPVNSLAEEIRLAETEDGGQKSQTESETVSQTDEHTENFLSTRHTTSSLEHSPSTLPDNSGPVKHPARGKKSSIPRRESTDSEKEEAGNSRRDALSRHPPLNGSGGGGKRTNSKTTKSKVSSKSQSMAPGGGSKAGMSGKRISRSTTSLPDGQHGNSSAQRGAQLPSLEETARLQDSTEKNMTWPKQKKTTKEDKKEELNNFRRTSSLRLPTKEKASFKRSVSFRLTERSESMSSLGSEASVGSKSDQPVSAAVAATRESVKKEWERRLHPHCPVPAPEPDKVSTPSTLSRTRS</sequence>
<feature type="compositionally biased region" description="Polar residues" evidence="1">
    <location>
        <begin position="221"/>
        <end position="241"/>
    </location>
</feature>
<feature type="compositionally biased region" description="Basic and acidic residues" evidence="1">
    <location>
        <begin position="373"/>
        <end position="384"/>
    </location>
</feature>
<feature type="region of interest" description="Disordered" evidence="1">
    <location>
        <begin position="197"/>
        <end position="477"/>
    </location>
</feature>
<feature type="compositionally biased region" description="Basic and acidic residues" evidence="1">
    <location>
        <begin position="258"/>
        <end position="279"/>
    </location>
</feature>
<feature type="compositionally biased region" description="Low complexity" evidence="1">
    <location>
        <begin position="296"/>
        <end position="309"/>
    </location>
</feature>
<evidence type="ECO:0000313" key="2">
    <source>
        <dbReference type="EMBL" id="CAH1248435.1"/>
    </source>
</evidence>
<dbReference type="AlphaFoldDB" id="A0A8J9Z7A4"/>
<feature type="compositionally biased region" description="Polar residues" evidence="1">
    <location>
        <begin position="203"/>
        <end position="214"/>
    </location>
</feature>
<feature type="region of interest" description="Disordered" evidence="1">
    <location>
        <begin position="142"/>
        <end position="162"/>
    </location>
</feature>
<feature type="compositionally biased region" description="Low complexity" evidence="1">
    <location>
        <begin position="415"/>
        <end position="429"/>
    </location>
</feature>
<feature type="compositionally biased region" description="Polar residues" evidence="1">
    <location>
        <begin position="327"/>
        <end position="344"/>
    </location>
</feature>